<sequence length="155" mass="18331">MIEYYIKYKESGFSAKEKADYNNAKREFRAKKRLNIKLKRDRSLKNLSGLFKVDKISFWKKIKSMSNKEQLIDIDIADIREDYIKQFNERISRNSPNEQKNNMTLKNFLSFFENRVMDYSLNSEVIKEIIENLPNGKSIGIGGVSYEMLKYSSND</sequence>
<dbReference type="AlphaFoldDB" id="A0A814DS42"/>
<dbReference type="EMBL" id="CAJNOC010002925">
    <property type="protein sequence ID" value="CAF0958354.1"/>
    <property type="molecule type" value="Genomic_DNA"/>
</dbReference>
<feature type="non-terminal residue" evidence="1">
    <location>
        <position position="155"/>
    </location>
</feature>
<organism evidence="1 2">
    <name type="scientific">Brachionus calyciflorus</name>
    <dbReference type="NCBI Taxonomy" id="104777"/>
    <lineage>
        <taxon>Eukaryota</taxon>
        <taxon>Metazoa</taxon>
        <taxon>Spiralia</taxon>
        <taxon>Gnathifera</taxon>
        <taxon>Rotifera</taxon>
        <taxon>Eurotatoria</taxon>
        <taxon>Monogononta</taxon>
        <taxon>Pseudotrocha</taxon>
        <taxon>Ploima</taxon>
        <taxon>Brachionidae</taxon>
        <taxon>Brachionus</taxon>
    </lineage>
</organism>
<dbReference type="OrthoDB" id="10207538at2759"/>
<dbReference type="Proteomes" id="UP000663879">
    <property type="component" value="Unassembled WGS sequence"/>
</dbReference>
<reference evidence="1" key="1">
    <citation type="submission" date="2021-02" db="EMBL/GenBank/DDBJ databases">
        <authorList>
            <person name="Nowell W R."/>
        </authorList>
    </citation>
    <scope>NUCLEOTIDE SEQUENCE</scope>
    <source>
        <strain evidence="1">Ploen Becks lab</strain>
    </source>
</reference>
<evidence type="ECO:0000313" key="1">
    <source>
        <dbReference type="EMBL" id="CAF0958354.1"/>
    </source>
</evidence>
<gene>
    <name evidence="1" type="ORF">OXX778_LOCUS14314</name>
</gene>
<comment type="caution">
    <text evidence="1">The sequence shown here is derived from an EMBL/GenBank/DDBJ whole genome shotgun (WGS) entry which is preliminary data.</text>
</comment>
<keyword evidence="2" id="KW-1185">Reference proteome</keyword>
<proteinExistence type="predicted"/>
<protein>
    <submittedName>
        <fullName evidence="1">Uncharacterized protein</fullName>
    </submittedName>
</protein>
<evidence type="ECO:0000313" key="2">
    <source>
        <dbReference type="Proteomes" id="UP000663879"/>
    </source>
</evidence>
<accession>A0A814DS42</accession>
<name>A0A814DS42_9BILA</name>